<reference evidence="1 2" key="1">
    <citation type="submission" date="2020-04" db="EMBL/GenBank/DDBJ databases">
        <authorList>
            <person name="De Canck E."/>
        </authorList>
    </citation>
    <scope>NUCLEOTIDE SEQUENCE [LARGE SCALE GENOMIC DNA]</scope>
    <source>
        <strain evidence="1 2">LMG 28138</strain>
    </source>
</reference>
<organism evidence="1 2">
    <name type="scientific">Pararobbsia alpina</name>
    <dbReference type="NCBI Taxonomy" id="621374"/>
    <lineage>
        <taxon>Bacteria</taxon>
        <taxon>Pseudomonadati</taxon>
        <taxon>Pseudomonadota</taxon>
        <taxon>Betaproteobacteria</taxon>
        <taxon>Burkholderiales</taxon>
        <taxon>Burkholderiaceae</taxon>
        <taxon>Pararobbsia</taxon>
    </lineage>
</organism>
<dbReference type="AlphaFoldDB" id="A0A6S7DGJ7"/>
<accession>A0A6S7DGJ7</accession>
<dbReference type="InterPro" id="IPR016181">
    <property type="entry name" value="Acyl_CoA_acyltransferase"/>
</dbReference>
<dbReference type="RefSeq" id="WP_175108197.1">
    <property type="nucleotide sequence ID" value="NZ_CADIKM010000072.1"/>
</dbReference>
<dbReference type="SUPFAM" id="SSF55729">
    <property type="entry name" value="Acyl-CoA N-acyltransferases (Nat)"/>
    <property type="match status" value="1"/>
</dbReference>
<gene>
    <name evidence="1" type="ORF">LMG28138_05673</name>
</gene>
<dbReference type="Gene3D" id="3.40.630.30">
    <property type="match status" value="1"/>
</dbReference>
<name>A0A6S7DGJ7_9BURK</name>
<proteinExistence type="predicted"/>
<keyword evidence="2" id="KW-1185">Reference proteome</keyword>
<dbReference type="Proteomes" id="UP000494115">
    <property type="component" value="Unassembled WGS sequence"/>
</dbReference>
<protein>
    <recommendedName>
        <fullName evidence="3">BioF2-like acetyltransferase domain-containing protein</fullName>
    </recommendedName>
</protein>
<sequence length="328" mass="37502">MLRIEDLAVPPEGFLHDEPEGAEYYHAVQMAGMDDFRFGYFAVYRADRLVTVAPYFVMNFRLNTLLPNGWLKRSLSWIRFKLACIGNPTADMGRIHGDACVEILSAINGELAKKGSLLAYKGFAQNLPLPDFVPAIGLPVPVLALGPDYYQSMKSDRRNLLKRKLKKSAALRYEECAGLPENLVAKVYQLYLNTYHKAELKFEKLTPEYFVNTSALSHYLLFFLEDELIGFTQLIGKGHQLVNRYIGLDYGKSNDHGLYFAMFIRAIDFGIREGFAEIELGATSYEFKRILGARQLPTWNYYRHTTPLFNWLLGKLRSVLEPSESELR</sequence>
<evidence type="ECO:0000313" key="1">
    <source>
        <dbReference type="EMBL" id="CAB3805475.1"/>
    </source>
</evidence>
<evidence type="ECO:0000313" key="2">
    <source>
        <dbReference type="Proteomes" id="UP000494115"/>
    </source>
</evidence>
<evidence type="ECO:0008006" key="3">
    <source>
        <dbReference type="Google" id="ProtNLM"/>
    </source>
</evidence>
<dbReference type="EMBL" id="CADIKM010000072">
    <property type="protein sequence ID" value="CAB3805475.1"/>
    <property type="molecule type" value="Genomic_DNA"/>
</dbReference>